<reference evidence="3" key="1">
    <citation type="submission" date="2016-11" db="EMBL/GenBank/DDBJ databases">
        <title>Dehalogenimonas formicexedens sp. nov., a chlorinated alkane respiring bacterium isolated from contaminated groundwater.</title>
        <authorList>
            <person name="Key T.A."/>
            <person name="Bowman K.S."/>
            <person name="Lee I."/>
            <person name="Chun J."/>
            <person name="Albuquerque L."/>
            <person name="da Costa M.S."/>
            <person name="Rainey F.A."/>
            <person name="Moe W.M."/>
        </authorList>
    </citation>
    <scope>NUCLEOTIDE SEQUENCE [LARGE SCALE GENOMIC DNA]</scope>
    <source>
        <strain evidence="3">NSZ-14</strain>
    </source>
</reference>
<keyword evidence="1" id="KW-0051">Antiviral defense</keyword>
<dbReference type="EMBL" id="CP018258">
    <property type="protein sequence ID" value="APV45351.1"/>
    <property type="molecule type" value="Genomic_DNA"/>
</dbReference>
<proteinExistence type="predicted"/>
<dbReference type="GO" id="GO:0051607">
    <property type="term" value="P:defense response to virus"/>
    <property type="evidence" value="ECO:0007669"/>
    <property type="project" value="UniProtKB-KW"/>
</dbReference>
<evidence type="ECO:0000313" key="3">
    <source>
        <dbReference type="Proteomes" id="UP000185934"/>
    </source>
</evidence>
<dbReference type="OrthoDB" id="2082416at2"/>
<sequence>MSVLSHLTDTASSIVLSDTEKGSIQRSIKTIENRLDSYFGQELSLHFTFGSHTRETILPRKIDSSSDVDYMIVFKDNSYKPQTYLDRLKRFVEYYYSTSEISQSFPVIALDLEHIKFELVPAILDWGMYKIPSTNNYTGEWMSTDPIGFNSSLIQKNVDNNYQIKPLIRIIKYWNALNGVFTSFPLEKYIVDKWYFSCNNVKDYVYSVFESIELNQNASQTSKNKLQRAKDVISATKLYENNNMPYTAESEIKKIFPVIP</sequence>
<dbReference type="Gene3D" id="3.30.460.10">
    <property type="entry name" value="Beta Polymerase, domain 2"/>
    <property type="match status" value="1"/>
</dbReference>
<dbReference type="RefSeq" id="WP_076004855.1">
    <property type="nucleotide sequence ID" value="NZ_CP018258.1"/>
</dbReference>
<dbReference type="Pfam" id="PF18144">
    <property type="entry name" value="SMODS"/>
    <property type="match status" value="1"/>
</dbReference>
<dbReference type="InterPro" id="IPR006116">
    <property type="entry name" value="NT_2-5OAS_ClassI-CCAase"/>
</dbReference>
<dbReference type="KEGG" id="dfo:Dform_02042"/>
<evidence type="ECO:0008006" key="4">
    <source>
        <dbReference type="Google" id="ProtNLM"/>
    </source>
</evidence>
<keyword evidence="3" id="KW-1185">Reference proteome</keyword>
<dbReference type="InterPro" id="IPR043519">
    <property type="entry name" value="NT_sf"/>
</dbReference>
<dbReference type="Proteomes" id="UP000185934">
    <property type="component" value="Chromosome"/>
</dbReference>
<organism evidence="2 3">
    <name type="scientific">Dehalogenimonas formicexedens</name>
    <dbReference type="NCBI Taxonomy" id="1839801"/>
    <lineage>
        <taxon>Bacteria</taxon>
        <taxon>Bacillati</taxon>
        <taxon>Chloroflexota</taxon>
        <taxon>Dehalococcoidia</taxon>
        <taxon>Dehalococcoidales</taxon>
        <taxon>Dehalococcoidaceae</taxon>
        <taxon>Dehalogenimonas</taxon>
    </lineage>
</organism>
<dbReference type="CDD" id="cd05400">
    <property type="entry name" value="NT_2-5OAS_ClassI-CCAase"/>
    <property type="match status" value="1"/>
</dbReference>
<dbReference type="AlphaFoldDB" id="A0A1P8FA80"/>
<gene>
    <name evidence="2" type="ORF">Dform_02042</name>
</gene>
<dbReference type="GO" id="GO:0016779">
    <property type="term" value="F:nucleotidyltransferase activity"/>
    <property type="evidence" value="ECO:0007669"/>
    <property type="project" value="InterPro"/>
</dbReference>
<evidence type="ECO:0000313" key="2">
    <source>
        <dbReference type="EMBL" id="APV45351.1"/>
    </source>
</evidence>
<evidence type="ECO:0000256" key="1">
    <source>
        <dbReference type="ARBA" id="ARBA00023118"/>
    </source>
</evidence>
<accession>A0A1P8FA80</accession>
<protein>
    <recommendedName>
        <fullName evidence="4">Nucleotidyltransferase domain-containing protein</fullName>
    </recommendedName>
</protein>
<name>A0A1P8FA80_9CHLR</name>
<dbReference type="SUPFAM" id="SSF81301">
    <property type="entry name" value="Nucleotidyltransferase"/>
    <property type="match status" value="1"/>
</dbReference>